<accession>A0AAW0FFV5</accession>
<dbReference type="EMBL" id="JASBNA010000059">
    <property type="protein sequence ID" value="KAK7679461.1"/>
    <property type="molecule type" value="Genomic_DNA"/>
</dbReference>
<name>A0AAW0FFV5_9APHY</name>
<protein>
    <submittedName>
        <fullName evidence="1">Uncharacterized protein</fullName>
    </submittedName>
</protein>
<comment type="caution">
    <text evidence="1">The sequence shown here is derived from an EMBL/GenBank/DDBJ whole genome shotgun (WGS) entry which is preliminary data.</text>
</comment>
<organism evidence="1 2">
    <name type="scientific">Cerrena zonata</name>
    <dbReference type="NCBI Taxonomy" id="2478898"/>
    <lineage>
        <taxon>Eukaryota</taxon>
        <taxon>Fungi</taxon>
        <taxon>Dikarya</taxon>
        <taxon>Basidiomycota</taxon>
        <taxon>Agaricomycotina</taxon>
        <taxon>Agaricomycetes</taxon>
        <taxon>Polyporales</taxon>
        <taxon>Cerrenaceae</taxon>
        <taxon>Cerrena</taxon>
    </lineage>
</organism>
<evidence type="ECO:0000313" key="2">
    <source>
        <dbReference type="Proteomes" id="UP001385951"/>
    </source>
</evidence>
<dbReference type="Proteomes" id="UP001385951">
    <property type="component" value="Unassembled WGS sequence"/>
</dbReference>
<evidence type="ECO:0000313" key="1">
    <source>
        <dbReference type="EMBL" id="KAK7679461.1"/>
    </source>
</evidence>
<proteinExistence type="predicted"/>
<gene>
    <name evidence="1" type="ORF">QCA50_017515</name>
</gene>
<sequence length="116" mass="13083">MLYETPCSAVSHKPIIRRIHCCVLASDPHDGTKTARTDITAESALTWLERHLRVFAPDDALAANGPQAVSLSTVFLILRIFYDDRNQGTPTEERLRDWKSRNPKIALTQSPLTQRV</sequence>
<dbReference type="AlphaFoldDB" id="A0AAW0FFV5"/>
<keyword evidence="2" id="KW-1185">Reference proteome</keyword>
<reference evidence="1 2" key="1">
    <citation type="submission" date="2022-09" db="EMBL/GenBank/DDBJ databases">
        <authorList>
            <person name="Palmer J.M."/>
        </authorList>
    </citation>
    <scope>NUCLEOTIDE SEQUENCE [LARGE SCALE GENOMIC DNA]</scope>
    <source>
        <strain evidence="1 2">DSM 7382</strain>
    </source>
</reference>